<feature type="region of interest" description="Disordered" evidence="1">
    <location>
        <begin position="53"/>
        <end position="86"/>
    </location>
</feature>
<organism evidence="2 3">
    <name type="scientific">Marasmius tenuissimus</name>
    <dbReference type="NCBI Taxonomy" id="585030"/>
    <lineage>
        <taxon>Eukaryota</taxon>
        <taxon>Fungi</taxon>
        <taxon>Dikarya</taxon>
        <taxon>Basidiomycota</taxon>
        <taxon>Agaricomycotina</taxon>
        <taxon>Agaricomycetes</taxon>
        <taxon>Agaricomycetidae</taxon>
        <taxon>Agaricales</taxon>
        <taxon>Marasmiineae</taxon>
        <taxon>Marasmiaceae</taxon>
        <taxon>Marasmius</taxon>
    </lineage>
</organism>
<feature type="compositionally biased region" description="Basic residues" evidence="1">
    <location>
        <begin position="258"/>
        <end position="271"/>
    </location>
</feature>
<feature type="region of interest" description="Disordered" evidence="1">
    <location>
        <begin position="251"/>
        <end position="291"/>
    </location>
</feature>
<dbReference type="Proteomes" id="UP001437256">
    <property type="component" value="Unassembled WGS sequence"/>
</dbReference>
<comment type="caution">
    <text evidence="2">The sequence shown here is derived from an EMBL/GenBank/DDBJ whole genome shotgun (WGS) entry which is preliminary data.</text>
</comment>
<evidence type="ECO:0000313" key="2">
    <source>
        <dbReference type="EMBL" id="KAL0056839.1"/>
    </source>
</evidence>
<dbReference type="EMBL" id="JBBXMP010000889">
    <property type="protein sequence ID" value="KAL0056839.1"/>
    <property type="molecule type" value="Genomic_DNA"/>
</dbReference>
<name>A0ABR2Z6F8_9AGAR</name>
<keyword evidence="3" id="KW-1185">Reference proteome</keyword>
<proteinExistence type="predicted"/>
<evidence type="ECO:0000313" key="3">
    <source>
        <dbReference type="Proteomes" id="UP001437256"/>
    </source>
</evidence>
<gene>
    <name evidence="2" type="ORF">AAF712_016547</name>
</gene>
<evidence type="ECO:0000256" key="1">
    <source>
        <dbReference type="SAM" id="MobiDB-lite"/>
    </source>
</evidence>
<accession>A0ABR2Z6F8</accession>
<protein>
    <submittedName>
        <fullName evidence="2">Uncharacterized protein</fullName>
    </submittedName>
</protein>
<reference evidence="2 3" key="1">
    <citation type="submission" date="2024-05" db="EMBL/GenBank/DDBJ databases">
        <title>A draft genome resource for the thread blight pathogen Marasmius tenuissimus strain MS-2.</title>
        <authorList>
            <person name="Yulfo-Soto G.E."/>
            <person name="Baruah I.K."/>
            <person name="Amoako-Attah I."/>
            <person name="Bukari Y."/>
            <person name="Meinhardt L.W."/>
            <person name="Bailey B.A."/>
            <person name="Cohen S.P."/>
        </authorList>
    </citation>
    <scope>NUCLEOTIDE SEQUENCE [LARGE SCALE GENOMIC DNA]</scope>
    <source>
        <strain evidence="2 3">MS-2</strain>
    </source>
</reference>
<sequence length="291" mass="32325">MIPNSPFTYTIPLAQLAEIENNIGQTAGVNTGGLTHPSTEQSGPARDVVNIEPEANDDRDDPAAAQGGSQGVDETDLGASGTEEDMGMDESMMTLLTEADLEAMDLGDIKELYLKQQDQFLELQERLQDIKDANDSTGEKETVPDGSVHRPKNTTLQVAMGLTYKDARYQAILRTVRSFIHGCRVDWRTPWSEVSADVKAKFYAVCREKIKFLCRFHNNWATSAIAAQYTKNLRSQAVRRGDLKRPPKYDYLVETASKRQRGGPRVKKVKQIRNSGGQSRGEGEDDGQEQN</sequence>